<organism evidence="1 2">
    <name type="scientific">Chryseobacterium rhizosphaerae</name>
    <dbReference type="NCBI Taxonomy" id="395937"/>
    <lineage>
        <taxon>Bacteria</taxon>
        <taxon>Pseudomonadati</taxon>
        <taxon>Bacteroidota</taxon>
        <taxon>Flavobacteriia</taxon>
        <taxon>Flavobacteriales</taxon>
        <taxon>Weeksellaceae</taxon>
        <taxon>Chryseobacterium group</taxon>
        <taxon>Chryseobacterium</taxon>
    </lineage>
</organism>
<dbReference type="EMBL" id="QNUF01000019">
    <property type="protein sequence ID" value="REC73973.1"/>
    <property type="molecule type" value="Genomic_DNA"/>
</dbReference>
<accession>A0ABX9II17</accession>
<name>A0ABX9II17_9FLAO</name>
<reference evidence="1 2" key="1">
    <citation type="journal article" date="2010" name="Syst. Appl. Microbiol.">
        <title>Four new species of Chryseobacterium from the rhizosphere of coastal sand dune plants, Chryseobacterium elymi sp. nov., Chryseobacterium hagamense sp. nov., Chryseobacterium lathyri sp. nov. and Chryseobacterium rhizosphaerae sp. nov.</title>
        <authorList>
            <person name="Cho S.H."/>
            <person name="Lee K.S."/>
            <person name="Shin D.S."/>
            <person name="Han J.H."/>
            <person name="Park K.S."/>
            <person name="Lee C.H."/>
            <person name="Park K.H."/>
            <person name="Kim S.B."/>
        </authorList>
    </citation>
    <scope>NUCLEOTIDE SEQUENCE [LARGE SCALE GENOMIC DNA]</scope>
    <source>
        <strain evidence="1 2">KCTC 22548</strain>
    </source>
</reference>
<gene>
    <name evidence="1" type="ORF">DRF57_15475</name>
</gene>
<keyword evidence="2" id="KW-1185">Reference proteome</keyword>
<evidence type="ECO:0000313" key="1">
    <source>
        <dbReference type="EMBL" id="REC73973.1"/>
    </source>
</evidence>
<comment type="caution">
    <text evidence="1">The sequence shown here is derived from an EMBL/GenBank/DDBJ whole genome shotgun (WGS) entry which is preliminary data.</text>
</comment>
<sequence length="63" mass="7563">MWNRYNKQVHSSKKIPLEKSITSTVFSIERNSLKRFTFEKTKRNQVLTANNLKIQYKNFKNGK</sequence>
<evidence type="ECO:0008006" key="3">
    <source>
        <dbReference type="Google" id="ProtNLM"/>
    </source>
</evidence>
<proteinExistence type="predicted"/>
<dbReference type="Proteomes" id="UP000256491">
    <property type="component" value="Unassembled WGS sequence"/>
</dbReference>
<evidence type="ECO:0000313" key="2">
    <source>
        <dbReference type="Proteomes" id="UP000256491"/>
    </source>
</evidence>
<protein>
    <recommendedName>
        <fullName evidence="3">Transposase</fullName>
    </recommendedName>
</protein>